<dbReference type="PROSITE" id="PS51257">
    <property type="entry name" value="PROKAR_LIPOPROTEIN"/>
    <property type="match status" value="1"/>
</dbReference>
<organism evidence="6 7">
    <name type="scientific">Paenibacillus radicis</name>
    <name type="common">ex Xue et al. 2023</name>
    <dbReference type="NCBI Taxonomy" id="2972489"/>
    <lineage>
        <taxon>Bacteria</taxon>
        <taxon>Bacillati</taxon>
        <taxon>Bacillota</taxon>
        <taxon>Bacilli</taxon>
        <taxon>Bacillales</taxon>
        <taxon>Paenibacillaceae</taxon>
        <taxon>Paenibacillus</taxon>
    </lineage>
</organism>
<evidence type="ECO:0000313" key="7">
    <source>
        <dbReference type="Proteomes" id="UP001300012"/>
    </source>
</evidence>
<keyword evidence="2" id="KW-0732">Signal</keyword>
<dbReference type="PANTHER" id="PTHR43649">
    <property type="entry name" value="ARABINOSE-BINDING PROTEIN-RELATED"/>
    <property type="match status" value="1"/>
</dbReference>
<dbReference type="Pfam" id="PF01547">
    <property type="entry name" value="SBP_bac_1"/>
    <property type="match status" value="1"/>
</dbReference>
<dbReference type="PANTHER" id="PTHR43649:SF33">
    <property type="entry name" value="POLYGALACTURONAN_RHAMNOGALACTURONAN-BINDING PROTEIN YTCQ"/>
    <property type="match status" value="1"/>
</dbReference>
<proteinExistence type="predicted"/>
<dbReference type="RefSeq" id="WP_258213224.1">
    <property type="nucleotide sequence ID" value="NZ_JANQBD010000006.1"/>
</dbReference>
<keyword evidence="3" id="KW-0472">Membrane</keyword>
<protein>
    <submittedName>
        <fullName evidence="6">Extracellular solute-binding protein</fullName>
    </submittedName>
</protein>
<evidence type="ECO:0000313" key="6">
    <source>
        <dbReference type="EMBL" id="MCR8631634.1"/>
    </source>
</evidence>
<gene>
    <name evidence="6" type="ORF">NV381_10510</name>
</gene>
<evidence type="ECO:0000256" key="1">
    <source>
        <dbReference type="ARBA" id="ARBA00022475"/>
    </source>
</evidence>
<evidence type="ECO:0000256" key="4">
    <source>
        <dbReference type="ARBA" id="ARBA00023139"/>
    </source>
</evidence>
<dbReference type="EMBL" id="JANQBD010000006">
    <property type="protein sequence ID" value="MCR8631634.1"/>
    <property type="molecule type" value="Genomic_DNA"/>
</dbReference>
<keyword evidence="1" id="KW-1003">Cell membrane</keyword>
<dbReference type="Proteomes" id="UP001300012">
    <property type="component" value="Unassembled WGS sequence"/>
</dbReference>
<evidence type="ECO:0000256" key="2">
    <source>
        <dbReference type="ARBA" id="ARBA00022729"/>
    </source>
</evidence>
<accession>A0ABT1YGW1</accession>
<evidence type="ECO:0000256" key="5">
    <source>
        <dbReference type="ARBA" id="ARBA00023288"/>
    </source>
</evidence>
<keyword evidence="4" id="KW-0564">Palmitate</keyword>
<comment type="caution">
    <text evidence="6">The sequence shown here is derived from an EMBL/GenBank/DDBJ whole genome shotgun (WGS) entry which is preliminary data.</text>
</comment>
<evidence type="ECO:0000256" key="3">
    <source>
        <dbReference type="ARBA" id="ARBA00023136"/>
    </source>
</evidence>
<reference evidence="6 7" key="1">
    <citation type="submission" date="2022-08" db="EMBL/GenBank/DDBJ databases">
        <title>Paenibacillus endoradicis sp. nov., Paenibacillus radicibacter sp. nov and Paenibacillus pararadicis sp. nov., three cold-adapted plant growth-promoting bacteria isolated from root of Larix gmelinii in Great Khingan.</title>
        <authorList>
            <person name="Xue H."/>
        </authorList>
    </citation>
    <scope>NUCLEOTIDE SEQUENCE [LARGE SCALE GENOMIC DNA]</scope>
    <source>
        <strain evidence="6 7">N5-1-1-5</strain>
    </source>
</reference>
<keyword evidence="5" id="KW-0449">Lipoprotein</keyword>
<dbReference type="Gene3D" id="3.40.190.10">
    <property type="entry name" value="Periplasmic binding protein-like II"/>
    <property type="match status" value="2"/>
</dbReference>
<dbReference type="SUPFAM" id="SSF53850">
    <property type="entry name" value="Periplasmic binding protein-like II"/>
    <property type="match status" value="1"/>
</dbReference>
<dbReference type="CDD" id="cd13580">
    <property type="entry name" value="PBP2_AlgQ_like_1"/>
    <property type="match status" value="1"/>
</dbReference>
<name>A0ABT1YGW1_9BACL</name>
<sequence>MNRTSNVLKPAIAWISISMLIPLLTTGCSFAANLGKSESGMAQQQTEAKPEISMMLVLNSADPPRDTIVKPLEDKTGTKLSFTWVPDNIYTDKMVSAIAGGTLPKVLQIKSVDLKHPSVVNGIRSGMFWEIGPLLKDYPHISKYMNATIMNNGSYFGKYYGLYWERPLSRQGIQYRKDWLERLGLKEPHTIEELYTVLQAFTYGDPDGNGKQDTYGLLDRNDLVYGAFKNIASYFGTPNNWGFVNKRLVPDFMTVEYLETMRFMKKLYDEKLINPDFTVTSKVQQEDRFINGEAGMMISNVLAATIRDRIKKSNPAAVIEIQNRISGPKGDRIWGSTGIGGLFLFPKTSVKTEAELRAVLSFFDQTLTEDVNNLITYGLQDRHYKLINEKTIKIMPETKTLREQEVELYANALRTADIRYLQLGENGSFQEKINAMIQDNNNIVVLDPTAALISQAQAEKGTELQTIITDATYQFILGKLDEAGFNRELGKWRQNGGNLIMEEMNREYEEFNK</sequence>
<dbReference type="InterPro" id="IPR050490">
    <property type="entry name" value="Bact_solute-bd_prot1"/>
</dbReference>
<keyword evidence="7" id="KW-1185">Reference proteome</keyword>
<dbReference type="InterPro" id="IPR006059">
    <property type="entry name" value="SBP"/>
</dbReference>